<gene>
    <name evidence="2" type="ORF">B0T16DRAFT_102327</name>
</gene>
<comment type="caution">
    <text evidence="2">The sequence shown here is derived from an EMBL/GenBank/DDBJ whole genome shotgun (WGS) entry which is preliminary data.</text>
</comment>
<reference evidence="2" key="1">
    <citation type="submission" date="2023-06" db="EMBL/GenBank/DDBJ databases">
        <title>Genome-scale phylogeny and comparative genomics of the fungal order Sordariales.</title>
        <authorList>
            <consortium name="Lawrence Berkeley National Laboratory"/>
            <person name="Hensen N."/>
            <person name="Bonometti L."/>
            <person name="Westerberg I."/>
            <person name="Brannstrom I.O."/>
            <person name="Guillou S."/>
            <person name="Cros-Aarteil S."/>
            <person name="Calhoun S."/>
            <person name="Haridas S."/>
            <person name="Kuo A."/>
            <person name="Mondo S."/>
            <person name="Pangilinan J."/>
            <person name="Riley R."/>
            <person name="Labutti K."/>
            <person name="Andreopoulos B."/>
            <person name="Lipzen A."/>
            <person name="Chen C."/>
            <person name="Yanf M."/>
            <person name="Daum C."/>
            <person name="Ng V."/>
            <person name="Clum A."/>
            <person name="Steindorff A."/>
            <person name="Ohm R."/>
            <person name="Martin F."/>
            <person name="Silar P."/>
            <person name="Natvig D."/>
            <person name="Lalanne C."/>
            <person name="Gautier V."/>
            <person name="Ament-Velasquez S.L."/>
            <person name="Kruys A."/>
            <person name="Hutchinson M.I."/>
            <person name="Powell A.J."/>
            <person name="Barry K."/>
            <person name="Miller A.N."/>
            <person name="Grigoriev I.V."/>
            <person name="Debuchy R."/>
            <person name="Gladieux P."/>
            <person name="Thoren M.H."/>
            <person name="Johannesson H."/>
        </authorList>
    </citation>
    <scope>NUCLEOTIDE SEQUENCE</scope>
    <source>
        <strain evidence="2">SMH2532-1</strain>
    </source>
</reference>
<feature type="compositionally biased region" description="Basic residues" evidence="1">
    <location>
        <begin position="174"/>
        <end position="184"/>
    </location>
</feature>
<evidence type="ECO:0000313" key="2">
    <source>
        <dbReference type="EMBL" id="KAK0652491.1"/>
    </source>
</evidence>
<feature type="region of interest" description="Disordered" evidence="1">
    <location>
        <begin position="140"/>
        <end position="184"/>
    </location>
</feature>
<sequence length="184" mass="20724">MAPSIPATEWEVGSLASGTHQDQCRQPSGNEDLHRAELGLPRLLRSQHRETERGRNHGVQPSKSRSSHLDRLSADLWPNSFPSPGPRCRNGVCTHPRHLDGVPYLCCSINMRLRARRCSPTVPQNPVMQYDARMARRVARASRPLRSTNSRLDDSEHKLVPDNRQWSPGSIGHSTHKIPAKKRV</sequence>
<feature type="compositionally biased region" description="Basic and acidic residues" evidence="1">
    <location>
        <begin position="151"/>
        <end position="161"/>
    </location>
</feature>
<protein>
    <submittedName>
        <fullName evidence="2">Uncharacterized protein</fullName>
    </submittedName>
</protein>
<evidence type="ECO:0000256" key="1">
    <source>
        <dbReference type="SAM" id="MobiDB-lite"/>
    </source>
</evidence>
<dbReference type="Proteomes" id="UP001174936">
    <property type="component" value="Unassembled WGS sequence"/>
</dbReference>
<feature type="compositionally biased region" description="Polar residues" evidence="1">
    <location>
        <begin position="16"/>
        <end position="29"/>
    </location>
</feature>
<organism evidence="2 3">
    <name type="scientific">Cercophora newfieldiana</name>
    <dbReference type="NCBI Taxonomy" id="92897"/>
    <lineage>
        <taxon>Eukaryota</taxon>
        <taxon>Fungi</taxon>
        <taxon>Dikarya</taxon>
        <taxon>Ascomycota</taxon>
        <taxon>Pezizomycotina</taxon>
        <taxon>Sordariomycetes</taxon>
        <taxon>Sordariomycetidae</taxon>
        <taxon>Sordariales</taxon>
        <taxon>Lasiosphaeriaceae</taxon>
        <taxon>Cercophora</taxon>
    </lineage>
</organism>
<proteinExistence type="predicted"/>
<dbReference type="AlphaFoldDB" id="A0AA40CV03"/>
<accession>A0AA40CV03</accession>
<evidence type="ECO:0000313" key="3">
    <source>
        <dbReference type="Proteomes" id="UP001174936"/>
    </source>
</evidence>
<dbReference type="EMBL" id="JAULSV010000002">
    <property type="protein sequence ID" value="KAK0652491.1"/>
    <property type="molecule type" value="Genomic_DNA"/>
</dbReference>
<keyword evidence="3" id="KW-1185">Reference proteome</keyword>
<feature type="region of interest" description="Disordered" evidence="1">
    <location>
        <begin position="1"/>
        <end position="69"/>
    </location>
</feature>
<name>A0AA40CV03_9PEZI</name>